<evidence type="ECO:0000313" key="1">
    <source>
        <dbReference type="EMBL" id="MBB4571662.1"/>
    </source>
</evidence>
<dbReference type="GeneID" id="32525264"/>
<organism evidence="1 2">
    <name type="scientific">Rhizobium leucaenae</name>
    <dbReference type="NCBI Taxonomy" id="29450"/>
    <lineage>
        <taxon>Bacteria</taxon>
        <taxon>Pseudomonadati</taxon>
        <taxon>Pseudomonadota</taxon>
        <taxon>Alphaproteobacteria</taxon>
        <taxon>Hyphomicrobiales</taxon>
        <taxon>Rhizobiaceae</taxon>
        <taxon>Rhizobium/Agrobacterium group</taxon>
        <taxon>Rhizobium</taxon>
    </lineage>
</organism>
<sequence length="95" mass="10673">MLNVGQDQIALKPHPQSAPKGIIVPKAVWDCHAHVVGDPNVFPFIEDRAYTPVAMTDNEFLNVWMSQEPILASWSRLAFMAPITARNRFKSIETV</sequence>
<comment type="caution">
    <text evidence="1">The sequence shown here is derived from an EMBL/GenBank/DDBJ whole genome shotgun (WGS) entry which is preliminary data.</text>
</comment>
<dbReference type="AlphaFoldDB" id="A0A7W7A0F2"/>
<dbReference type="EMBL" id="JACIIG010000032">
    <property type="protein sequence ID" value="MBB4571662.1"/>
    <property type="molecule type" value="Genomic_DNA"/>
</dbReference>
<keyword evidence="2" id="KW-1185">Reference proteome</keyword>
<reference evidence="1 2" key="1">
    <citation type="submission" date="2020-08" db="EMBL/GenBank/DDBJ databases">
        <title>Genomic Encyclopedia of Type Strains, Phase IV (KMG-V): Genome sequencing to study the core and pangenomes of soil and plant-associated prokaryotes.</title>
        <authorList>
            <person name="Whitman W."/>
        </authorList>
    </citation>
    <scope>NUCLEOTIDE SEQUENCE [LARGE SCALE GENOMIC DNA]</scope>
    <source>
        <strain evidence="1 2">SEMIA 492</strain>
    </source>
</reference>
<accession>A0A7W7A0F2</accession>
<dbReference type="Gene3D" id="3.20.20.140">
    <property type="entry name" value="Metal-dependent hydrolases"/>
    <property type="match status" value="1"/>
</dbReference>
<evidence type="ECO:0000313" key="2">
    <source>
        <dbReference type="Proteomes" id="UP000543836"/>
    </source>
</evidence>
<proteinExistence type="predicted"/>
<dbReference type="OrthoDB" id="9787654at2"/>
<evidence type="ECO:0008006" key="3">
    <source>
        <dbReference type="Google" id="ProtNLM"/>
    </source>
</evidence>
<protein>
    <recommendedName>
        <fullName evidence="3">Amidohydrolase</fullName>
    </recommendedName>
</protein>
<name>A0A7W7A0F2_9HYPH</name>
<gene>
    <name evidence="1" type="ORF">GGE60_005827</name>
</gene>
<dbReference type="RefSeq" id="WP_028755243.1">
    <property type="nucleotide sequence ID" value="NZ_JACIIG010000032.1"/>
</dbReference>
<dbReference type="Proteomes" id="UP000543836">
    <property type="component" value="Unassembled WGS sequence"/>
</dbReference>